<proteinExistence type="predicted"/>
<protein>
    <submittedName>
        <fullName evidence="1">Uncharacterized protein</fullName>
    </submittedName>
</protein>
<dbReference type="AlphaFoldDB" id="A0A3N4I2E3"/>
<reference evidence="1 2" key="1">
    <citation type="journal article" date="2018" name="Nat. Ecol. Evol.">
        <title>Pezizomycetes genomes reveal the molecular basis of ectomycorrhizal truffle lifestyle.</title>
        <authorList>
            <person name="Murat C."/>
            <person name="Payen T."/>
            <person name="Noel B."/>
            <person name="Kuo A."/>
            <person name="Morin E."/>
            <person name="Chen J."/>
            <person name="Kohler A."/>
            <person name="Krizsan K."/>
            <person name="Balestrini R."/>
            <person name="Da Silva C."/>
            <person name="Montanini B."/>
            <person name="Hainaut M."/>
            <person name="Levati E."/>
            <person name="Barry K.W."/>
            <person name="Belfiori B."/>
            <person name="Cichocki N."/>
            <person name="Clum A."/>
            <person name="Dockter R.B."/>
            <person name="Fauchery L."/>
            <person name="Guy J."/>
            <person name="Iotti M."/>
            <person name="Le Tacon F."/>
            <person name="Lindquist E.A."/>
            <person name="Lipzen A."/>
            <person name="Malagnac F."/>
            <person name="Mello A."/>
            <person name="Molinier V."/>
            <person name="Miyauchi S."/>
            <person name="Poulain J."/>
            <person name="Riccioni C."/>
            <person name="Rubini A."/>
            <person name="Sitrit Y."/>
            <person name="Splivallo R."/>
            <person name="Traeger S."/>
            <person name="Wang M."/>
            <person name="Zifcakova L."/>
            <person name="Wipf D."/>
            <person name="Zambonelli A."/>
            <person name="Paolocci F."/>
            <person name="Nowrousian M."/>
            <person name="Ottonello S."/>
            <person name="Baldrian P."/>
            <person name="Spatafora J.W."/>
            <person name="Henrissat B."/>
            <person name="Nagy L.G."/>
            <person name="Aury J.M."/>
            <person name="Wincker P."/>
            <person name="Grigoriev I.V."/>
            <person name="Bonfante P."/>
            <person name="Martin F.M."/>
        </authorList>
    </citation>
    <scope>NUCLEOTIDE SEQUENCE [LARGE SCALE GENOMIC DNA]</scope>
    <source>
        <strain evidence="1 2">RN42</strain>
    </source>
</reference>
<organism evidence="1 2">
    <name type="scientific">Ascobolus immersus RN42</name>
    <dbReference type="NCBI Taxonomy" id="1160509"/>
    <lineage>
        <taxon>Eukaryota</taxon>
        <taxon>Fungi</taxon>
        <taxon>Dikarya</taxon>
        <taxon>Ascomycota</taxon>
        <taxon>Pezizomycotina</taxon>
        <taxon>Pezizomycetes</taxon>
        <taxon>Pezizales</taxon>
        <taxon>Ascobolaceae</taxon>
        <taxon>Ascobolus</taxon>
    </lineage>
</organism>
<sequence length="292" mass="33221">MATTPPAPTLSRRPVRIPTRPSIDFLNSHLPSPPDWVWGYVLLRTDYTQTPTDWLSIIAKIHNFFHYEIDFEHRDLNPFSYLPYEMADLYIEAKVNGTEPPPIPQLDRAPTEELKRRLKVLVYEDDELDGASIEQARAYYMRLCREKQIPPGLLNVGFLLVDEETSESILTSIDAGENEGAWNPNVGVGWVKFVEKEPKGVREGGYQGWMKVQLRLLWHFMNDVGQWWEGAWMIAPPNKEDGEMRAYSGNGYVAGGEWEEWPDEDYVDPYLAAGSDAGSELGGLDWEGLTAG</sequence>
<dbReference type="Proteomes" id="UP000275078">
    <property type="component" value="Unassembled WGS sequence"/>
</dbReference>
<evidence type="ECO:0000313" key="2">
    <source>
        <dbReference type="Proteomes" id="UP000275078"/>
    </source>
</evidence>
<dbReference type="STRING" id="1160509.A0A3N4I2E3"/>
<keyword evidence="2" id="KW-1185">Reference proteome</keyword>
<dbReference type="EMBL" id="ML119697">
    <property type="protein sequence ID" value="RPA79576.1"/>
    <property type="molecule type" value="Genomic_DNA"/>
</dbReference>
<name>A0A3N4I2E3_ASCIM</name>
<gene>
    <name evidence="1" type="ORF">BJ508DRAFT_308199</name>
</gene>
<evidence type="ECO:0000313" key="1">
    <source>
        <dbReference type="EMBL" id="RPA79576.1"/>
    </source>
</evidence>
<accession>A0A3N4I2E3</accession>